<organism evidence="2 3">
    <name type="scientific">Fontimonas thermophila</name>
    <dbReference type="NCBI Taxonomy" id="1076937"/>
    <lineage>
        <taxon>Bacteria</taxon>
        <taxon>Pseudomonadati</taxon>
        <taxon>Pseudomonadota</taxon>
        <taxon>Gammaproteobacteria</taxon>
        <taxon>Nevskiales</taxon>
        <taxon>Nevskiaceae</taxon>
        <taxon>Fontimonas</taxon>
    </lineage>
</organism>
<reference evidence="2 3" key="1">
    <citation type="submission" date="2016-10" db="EMBL/GenBank/DDBJ databases">
        <authorList>
            <person name="de Groot N.N."/>
        </authorList>
    </citation>
    <scope>NUCLEOTIDE SEQUENCE [LARGE SCALE GENOMIC DNA]</scope>
    <source>
        <strain evidence="2 3">DSM 23609</strain>
    </source>
</reference>
<feature type="signal peptide" evidence="1">
    <location>
        <begin position="1"/>
        <end position="27"/>
    </location>
</feature>
<dbReference type="PANTHER" id="PTHR43737:SF1">
    <property type="entry name" value="DUF1501 DOMAIN-CONTAINING PROTEIN"/>
    <property type="match status" value="1"/>
</dbReference>
<dbReference type="STRING" id="1076937.SAMN04488120_103270"/>
<dbReference type="Pfam" id="PF07394">
    <property type="entry name" value="DUF1501"/>
    <property type="match status" value="1"/>
</dbReference>
<protein>
    <submittedName>
        <fullName evidence="2">Uncharacterized conserved protein, DUF1501 family</fullName>
    </submittedName>
</protein>
<evidence type="ECO:0000313" key="2">
    <source>
        <dbReference type="EMBL" id="SFF40612.1"/>
    </source>
</evidence>
<dbReference type="EMBL" id="FOOC01000003">
    <property type="protein sequence ID" value="SFF40612.1"/>
    <property type="molecule type" value="Genomic_DNA"/>
</dbReference>
<dbReference type="AlphaFoldDB" id="A0A1I2IDZ2"/>
<dbReference type="PROSITE" id="PS51318">
    <property type="entry name" value="TAT"/>
    <property type="match status" value="1"/>
</dbReference>
<evidence type="ECO:0000256" key="1">
    <source>
        <dbReference type="SAM" id="SignalP"/>
    </source>
</evidence>
<keyword evidence="1" id="KW-0732">Signal</keyword>
<dbReference type="RefSeq" id="WP_091532404.1">
    <property type="nucleotide sequence ID" value="NZ_FOOC01000003.1"/>
</dbReference>
<sequence>MDRRTFLRHGLALLAAGAVSGPRFALAAGMRTAPERRFVFVILRGALDGLAAVAPIGDPAYAALRGKHDEAELRPLDDFFALHPKLEFVHGVWQARELTIVHAVATGYRDRSHFDAQQVLESGGERAFELRTGWLNRALQLDGVRAMALSTAVPLTLRGDVPVDSWAPSTLTDPDPDLLERIGRMYQEDPQLGPALVRARALHNGAGMADRETVAPQQYFLELAKAAGAFLTAPAGPRIAVMELSGWDTHTQQVARLAKQLELLDRGLAGLRDALGEAWRQTVVLVATEFGRTVRFNGSHGTDHGTATVAFVLGGAVSGGRVLTDWPGLGDSQLWQGRDLRPTIDLRAVQKGILRDHLGLTNAALDREIFPGSSRIPAVTVLSRS</sequence>
<dbReference type="Proteomes" id="UP000199771">
    <property type="component" value="Unassembled WGS sequence"/>
</dbReference>
<dbReference type="OrthoDB" id="9779968at2"/>
<evidence type="ECO:0000313" key="3">
    <source>
        <dbReference type="Proteomes" id="UP000199771"/>
    </source>
</evidence>
<gene>
    <name evidence="2" type="ORF">SAMN04488120_103270</name>
</gene>
<keyword evidence="3" id="KW-1185">Reference proteome</keyword>
<feature type="chain" id="PRO_5011452859" evidence="1">
    <location>
        <begin position="28"/>
        <end position="385"/>
    </location>
</feature>
<dbReference type="InterPro" id="IPR006311">
    <property type="entry name" value="TAT_signal"/>
</dbReference>
<dbReference type="PANTHER" id="PTHR43737">
    <property type="entry name" value="BLL7424 PROTEIN"/>
    <property type="match status" value="1"/>
</dbReference>
<dbReference type="InterPro" id="IPR010869">
    <property type="entry name" value="DUF1501"/>
</dbReference>
<name>A0A1I2IDZ2_9GAMM</name>
<proteinExistence type="predicted"/>
<accession>A0A1I2IDZ2</accession>